<feature type="region of interest" description="Disordered" evidence="1">
    <location>
        <begin position="1"/>
        <end position="61"/>
    </location>
</feature>
<sequence>MSHRVPPQAHPVVSRCNRTDGGSQCRSSRPPCSVPRLGSARYEFEGPETNPPRIGSPCHPP</sequence>
<dbReference type="Proteomes" id="UP001322277">
    <property type="component" value="Chromosome 5"/>
</dbReference>
<keyword evidence="3" id="KW-1185">Reference proteome</keyword>
<accession>A0AAX4IK85</accession>
<evidence type="ECO:0000256" key="1">
    <source>
        <dbReference type="SAM" id="MobiDB-lite"/>
    </source>
</evidence>
<evidence type="ECO:0000313" key="3">
    <source>
        <dbReference type="Proteomes" id="UP001322277"/>
    </source>
</evidence>
<dbReference type="EMBL" id="CP137309">
    <property type="protein sequence ID" value="WQF83551.1"/>
    <property type="molecule type" value="Genomic_DNA"/>
</dbReference>
<organism evidence="2 3">
    <name type="scientific">Colletotrichum destructivum</name>
    <dbReference type="NCBI Taxonomy" id="34406"/>
    <lineage>
        <taxon>Eukaryota</taxon>
        <taxon>Fungi</taxon>
        <taxon>Dikarya</taxon>
        <taxon>Ascomycota</taxon>
        <taxon>Pezizomycotina</taxon>
        <taxon>Sordariomycetes</taxon>
        <taxon>Hypocreomycetidae</taxon>
        <taxon>Glomerellales</taxon>
        <taxon>Glomerellaceae</taxon>
        <taxon>Colletotrichum</taxon>
        <taxon>Colletotrichum destructivum species complex</taxon>
    </lineage>
</organism>
<name>A0AAX4IK85_9PEZI</name>
<evidence type="ECO:0000313" key="2">
    <source>
        <dbReference type="EMBL" id="WQF83551.1"/>
    </source>
</evidence>
<dbReference type="RefSeq" id="XP_062780775.1">
    <property type="nucleotide sequence ID" value="XM_062924724.1"/>
</dbReference>
<gene>
    <name evidence="2" type="ORF">CDEST_08565</name>
</gene>
<protein>
    <submittedName>
        <fullName evidence="2">Uncharacterized protein</fullName>
    </submittedName>
</protein>
<dbReference type="GeneID" id="87945068"/>
<dbReference type="AlphaFoldDB" id="A0AAX4IK85"/>
<dbReference type="KEGG" id="cdet:87945068"/>
<proteinExistence type="predicted"/>
<reference evidence="3" key="1">
    <citation type="journal article" date="2023" name="bioRxiv">
        <title>Complete genome of the Medicago anthracnose fungus, Colletotrichum destructivum, reveals a mini-chromosome-like region within a core chromosome.</title>
        <authorList>
            <person name="Lapalu N."/>
            <person name="Simon A."/>
            <person name="Lu A."/>
            <person name="Plaumann P.-L."/>
            <person name="Amselem J."/>
            <person name="Pigne S."/>
            <person name="Auger A."/>
            <person name="Koch C."/>
            <person name="Dallery J.-F."/>
            <person name="O'Connell R.J."/>
        </authorList>
    </citation>
    <scope>NUCLEOTIDE SEQUENCE [LARGE SCALE GENOMIC DNA]</scope>
    <source>
        <strain evidence="3">CBS 520.97</strain>
    </source>
</reference>